<keyword evidence="10 14" id="KW-0482">Metalloprotease</keyword>
<keyword evidence="11 12" id="KW-0472">Membrane</keyword>
<keyword evidence="15" id="KW-1185">Reference proteome</keyword>
<feature type="transmembrane region" description="Helical" evidence="12">
    <location>
        <begin position="16"/>
        <end position="42"/>
    </location>
</feature>
<keyword evidence="5 12" id="KW-0812">Transmembrane</keyword>
<feature type="transmembrane region" description="Helical" evidence="12">
    <location>
        <begin position="84"/>
        <end position="106"/>
    </location>
</feature>
<feature type="domain" description="Peptidase M50" evidence="13">
    <location>
        <begin position="111"/>
        <end position="168"/>
    </location>
</feature>
<dbReference type="EMBL" id="BAAADO010000001">
    <property type="protein sequence ID" value="GAA0483449.1"/>
    <property type="molecule type" value="Genomic_DNA"/>
</dbReference>
<dbReference type="PANTHER" id="PTHR39188">
    <property type="entry name" value="MEMBRANE-ASSOCIATED ZINC METALLOPROTEASE M50B"/>
    <property type="match status" value="1"/>
</dbReference>
<evidence type="ECO:0000256" key="10">
    <source>
        <dbReference type="ARBA" id="ARBA00023049"/>
    </source>
</evidence>
<organism evidence="14 15">
    <name type="scientific">Salinibacillus aidingensis</name>
    <dbReference type="NCBI Taxonomy" id="237684"/>
    <lineage>
        <taxon>Bacteria</taxon>
        <taxon>Bacillati</taxon>
        <taxon>Bacillota</taxon>
        <taxon>Bacilli</taxon>
        <taxon>Bacillales</taxon>
        <taxon>Bacillaceae</taxon>
        <taxon>Salinibacillus</taxon>
    </lineage>
</organism>
<keyword evidence="4" id="KW-0645">Protease</keyword>
<sequence>MMTRPKFLSQFHIHPLLWLVLFLGVITGSFVEIAIIFCLIFIHEMGHVGMALFFRWRITNVMFWPFGGVMDTEEYFTRSYKEEFLVVLAGPIQHIWIHVLLTQLMAVELFPVYLLEYAIVYNLQLLFFNLLPIYPLDGGRILLLLLSYKLPFKKVLGYTIYLSVLCILIGLSIATVNHWLTFHTLLLAGFLFIENRLEWKRKHYVFIRHLMARYHQPQSHSNRNLLVPASSSETVNEVLQKFYKGRHHQINVQFDTDSSATVEEDQCLRAFFERKSPHIQMKELAKIGYT</sequence>
<keyword evidence="7" id="KW-0378">Hydrolase</keyword>
<dbReference type="GO" id="GO:0008237">
    <property type="term" value="F:metallopeptidase activity"/>
    <property type="evidence" value="ECO:0007669"/>
    <property type="project" value="UniProtKB-KW"/>
</dbReference>
<evidence type="ECO:0000256" key="4">
    <source>
        <dbReference type="ARBA" id="ARBA00022670"/>
    </source>
</evidence>
<evidence type="ECO:0000313" key="15">
    <source>
        <dbReference type="Proteomes" id="UP001500880"/>
    </source>
</evidence>
<evidence type="ECO:0000256" key="8">
    <source>
        <dbReference type="ARBA" id="ARBA00022833"/>
    </source>
</evidence>
<comment type="similarity">
    <text evidence="3">Belongs to the peptidase M50B family.</text>
</comment>
<evidence type="ECO:0000256" key="5">
    <source>
        <dbReference type="ARBA" id="ARBA00022692"/>
    </source>
</evidence>
<feature type="domain" description="Peptidase M50" evidence="13">
    <location>
        <begin position="33"/>
        <end position="105"/>
    </location>
</feature>
<evidence type="ECO:0000256" key="9">
    <source>
        <dbReference type="ARBA" id="ARBA00022989"/>
    </source>
</evidence>
<evidence type="ECO:0000256" key="7">
    <source>
        <dbReference type="ARBA" id="ARBA00022801"/>
    </source>
</evidence>
<feature type="transmembrane region" description="Helical" evidence="12">
    <location>
        <begin position="155"/>
        <end position="174"/>
    </location>
</feature>
<comment type="caution">
    <text evidence="14">The sequence shown here is derived from an EMBL/GenBank/DDBJ whole genome shotgun (WGS) entry which is preliminary data.</text>
</comment>
<evidence type="ECO:0000256" key="3">
    <source>
        <dbReference type="ARBA" id="ARBA00007931"/>
    </source>
</evidence>
<evidence type="ECO:0000313" key="14">
    <source>
        <dbReference type="EMBL" id="GAA0483449.1"/>
    </source>
</evidence>
<comment type="subcellular location">
    <subcellularLocation>
        <location evidence="2">Membrane</location>
        <topology evidence="2">Multi-pass membrane protein</topology>
    </subcellularLocation>
</comment>
<evidence type="ECO:0000256" key="1">
    <source>
        <dbReference type="ARBA" id="ARBA00001947"/>
    </source>
</evidence>
<comment type="cofactor">
    <cofactor evidence="1">
        <name>Zn(2+)</name>
        <dbReference type="ChEBI" id="CHEBI:29105"/>
    </cofactor>
</comment>
<dbReference type="Pfam" id="PF02163">
    <property type="entry name" value="Peptidase_M50"/>
    <property type="match status" value="2"/>
</dbReference>
<gene>
    <name evidence="14" type="primary">spoIVFB</name>
    <name evidence="14" type="ORF">GCM10008986_05670</name>
</gene>
<evidence type="ECO:0000259" key="13">
    <source>
        <dbReference type="Pfam" id="PF02163"/>
    </source>
</evidence>
<proteinExistence type="inferred from homology"/>
<evidence type="ECO:0000256" key="2">
    <source>
        <dbReference type="ARBA" id="ARBA00004141"/>
    </source>
</evidence>
<keyword evidence="6" id="KW-0479">Metal-binding</keyword>
<reference evidence="15" key="1">
    <citation type="journal article" date="2019" name="Int. J. Syst. Evol. Microbiol.">
        <title>The Global Catalogue of Microorganisms (GCM) 10K type strain sequencing project: providing services to taxonomists for standard genome sequencing and annotation.</title>
        <authorList>
            <consortium name="The Broad Institute Genomics Platform"/>
            <consortium name="The Broad Institute Genome Sequencing Center for Infectious Disease"/>
            <person name="Wu L."/>
            <person name="Ma J."/>
        </authorList>
    </citation>
    <scope>NUCLEOTIDE SEQUENCE [LARGE SCALE GENOMIC DNA]</scope>
    <source>
        <strain evidence="15">JCM 12389</strain>
    </source>
</reference>
<keyword evidence="8" id="KW-0862">Zinc</keyword>
<dbReference type="Proteomes" id="UP001500880">
    <property type="component" value="Unassembled WGS sequence"/>
</dbReference>
<evidence type="ECO:0000256" key="11">
    <source>
        <dbReference type="ARBA" id="ARBA00023136"/>
    </source>
</evidence>
<evidence type="ECO:0000256" key="6">
    <source>
        <dbReference type="ARBA" id="ARBA00022723"/>
    </source>
</evidence>
<evidence type="ECO:0000256" key="12">
    <source>
        <dbReference type="SAM" id="Phobius"/>
    </source>
</evidence>
<name>A0ABP3KN51_9BACI</name>
<dbReference type="InterPro" id="IPR008915">
    <property type="entry name" value="Peptidase_M50"/>
</dbReference>
<keyword evidence="9 12" id="KW-1133">Transmembrane helix</keyword>
<dbReference type="PANTHER" id="PTHR39188:SF3">
    <property type="entry name" value="STAGE IV SPORULATION PROTEIN FB"/>
    <property type="match status" value="1"/>
</dbReference>
<accession>A0ABP3KN51</accession>
<protein>
    <submittedName>
        <fullName evidence="14">Stage IV sporulation intramembrane metalloprotease SpoIVFB</fullName>
    </submittedName>
</protein>